<accession>A0A1M6FJQ2</accession>
<evidence type="ECO:0008006" key="3">
    <source>
        <dbReference type="Google" id="ProtNLM"/>
    </source>
</evidence>
<dbReference type="AlphaFoldDB" id="A0A1M6FJQ2"/>
<dbReference type="OrthoDB" id="9783597at2"/>
<dbReference type="STRING" id="1121131.SAMN02745229_03924"/>
<dbReference type="EMBL" id="FQXK01000052">
    <property type="protein sequence ID" value="SHI97927.1"/>
    <property type="molecule type" value="Genomic_DNA"/>
</dbReference>
<protein>
    <recommendedName>
        <fullName evidence="3">DUF4364 family protein</fullName>
    </recommendedName>
</protein>
<organism evidence="1 2">
    <name type="scientific">Butyrivibrio fibrisolvens DSM 3071</name>
    <dbReference type="NCBI Taxonomy" id="1121131"/>
    <lineage>
        <taxon>Bacteria</taxon>
        <taxon>Bacillati</taxon>
        <taxon>Bacillota</taxon>
        <taxon>Clostridia</taxon>
        <taxon>Lachnospirales</taxon>
        <taxon>Lachnospiraceae</taxon>
        <taxon>Butyrivibrio</taxon>
    </lineage>
</organism>
<dbReference type="Pfam" id="PF14277">
    <property type="entry name" value="DUF4364"/>
    <property type="match status" value="1"/>
</dbReference>
<keyword evidence="2" id="KW-1185">Reference proteome</keyword>
<dbReference type="RefSeq" id="WP_073390277.1">
    <property type="nucleotide sequence ID" value="NZ_FQXK01000052.1"/>
</dbReference>
<dbReference type="Proteomes" id="UP000184278">
    <property type="component" value="Unassembled WGS sequence"/>
</dbReference>
<sequence length="181" mass="21069">MASQYLTLYKIIVLYMLKRSDVELSKSQLYDFILGNEYTTFMTLQEAFGELSEQKLINERKERNRTFLELTEAGEEALHFFIGQMNPEIRLQIDAYLKENKIKLRNESSLLADYNKRSDGQYVARLIAKEMGEDLINIQITVPTESMADQVCAKWHDKSTEIYSYIADQLLNDSDSKTDQP</sequence>
<evidence type="ECO:0000313" key="2">
    <source>
        <dbReference type="Proteomes" id="UP000184278"/>
    </source>
</evidence>
<dbReference type="SUPFAM" id="SSF46785">
    <property type="entry name" value="Winged helix' DNA-binding domain"/>
    <property type="match status" value="1"/>
</dbReference>
<name>A0A1M6FJQ2_BUTFI</name>
<proteinExistence type="predicted"/>
<reference evidence="2" key="1">
    <citation type="submission" date="2016-11" db="EMBL/GenBank/DDBJ databases">
        <authorList>
            <person name="Varghese N."/>
            <person name="Submissions S."/>
        </authorList>
    </citation>
    <scope>NUCLEOTIDE SEQUENCE [LARGE SCALE GENOMIC DNA]</scope>
    <source>
        <strain evidence="2">DSM 3071</strain>
    </source>
</reference>
<evidence type="ECO:0000313" key="1">
    <source>
        <dbReference type="EMBL" id="SHI97927.1"/>
    </source>
</evidence>
<gene>
    <name evidence="1" type="ORF">SAMN02745229_03924</name>
</gene>
<dbReference type="InterPro" id="IPR025374">
    <property type="entry name" value="DUF4364"/>
</dbReference>
<dbReference type="InterPro" id="IPR036390">
    <property type="entry name" value="WH_DNA-bd_sf"/>
</dbReference>